<accession>A0A4Z2H6K9</accession>
<dbReference type="PANTHER" id="PTHR11818">
    <property type="entry name" value="BETA/GAMMA CRYSTALLIN"/>
    <property type="match status" value="1"/>
</dbReference>
<feature type="compositionally biased region" description="Basic and acidic residues" evidence="1">
    <location>
        <begin position="197"/>
        <end position="212"/>
    </location>
</feature>
<name>A0A4Z2H6K9_9TELE</name>
<feature type="compositionally biased region" description="Basic and acidic residues" evidence="1">
    <location>
        <begin position="275"/>
        <end position="288"/>
    </location>
</feature>
<dbReference type="CDD" id="cd22541">
    <property type="entry name" value="SP5_N"/>
    <property type="match status" value="1"/>
</dbReference>
<evidence type="ECO:0000256" key="1">
    <source>
        <dbReference type="SAM" id="MobiDB-lite"/>
    </source>
</evidence>
<sequence>MPAGPWSHEGRTSRRERFHLHSNELDGHVKPRGRSESPRQPAVGPTGALLQADGRLLLVPLKPVLVFTVLGCGAAPLGRHRLASEQLRSPLTEAHLTEEDEDVPPERLGEDGVEERVGAGVERVEEHQQNLGVGDGDERPVQRGRHGVEGDGRHAQEVGEDEHGHALGDVGVLGPGAVVRVVHCAVDLEVASADNQKGQDVEHQHGQDEDLRPGGLRVHRQTDADLLVAAHADQRQQGQQEAERPAAQHHGRRVLQAQLTVQPHGEGDGVPALQSDHRQGVDRQLAGEDREEPGEPAAGARLPVDGVVEVLGSRVQVHGGDEQQVDPHAQVGKGQVAHEEAGHRELVVAGEQHQEHRHVPQNRQQTHEPHGHSQEAKPHYVLAGIELIRHRCTRHLLPLLTHHIIVATVKVLAGVLLGVLEGLSKTHILIWLAPKIGVVVEASMQVTSPPVAGLFVASVVWVLVRDRLLPPVALEGRRAEEPDRALVMLVVERRQVTDEVLQEAATHEQTGCPSDAAVGDGSHSVRTRRPHILTSSPPHLLTSSRPHSLTSSPPHVLTASHPHLLTSSHPHILTSSHPHLLTSSHPHILTSSHPHILTSSPPHILTSSHPHILTASHPHILSLTSSHPHILTSSQPHLLTSSHPHPHILTSSPPHILTSSQPHILTSSHPHILTSSQPHILTSSHPHSLTSSPPHILTASPPHILTSSPPHILTASPPHLLTSSHPHILTSSHPHSLTSSRPHSLTSSHPHILTSSQVHLRRAARNGSGNCSNQS</sequence>
<dbReference type="InterPro" id="IPR050252">
    <property type="entry name" value="Beta/Gamma-Crystallin"/>
</dbReference>
<feature type="region of interest" description="Disordered" evidence="1">
    <location>
        <begin position="232"/>
        <end position="251"/>
    </location>
</feature>
<dbReference type="Proteomes" id="UP000314294">
    <property type="component" value="Unassembled WGS sequence"/>
</dbReference>
<reference evidence="2 3" key="1">
    <citation type="submission" date="2019-03" db="EMBL/GenBank/DDBJ databases">
        <title>First draft genome of Liparis tanakae, snailfish: a comprehensive survey of snailfish specific genes.</title>
        <authorList>
            <person name="Kim W."/>
            <person name="Song I."/>
            <person name="Jeong J.-H."/>
            <person name="Kim D."/>
            <person name="Kim S."/>
            <person name="Ryu S."/>
            <person name="Song J.Y."/>
            <person name="Lee S.K."/>
        </authorList>
    </citation>
    <scope>NUCLEOTIDE SEQUENCE [LARGE SCALE GENOMIC DNA]</scope>
    <source>
        <tissue evidence="2">Muscle</tissue>
    </source>
</reference>
<evidence type="ECO:0000313" key="2">
    <source>
        <dbReference type="EMBL" id="TNN61419.1"/>
    </source>
</evidence>
<feature type="region of interest" description="Disordered" evidence="1">
    <location>
        <begin position="504"/>
        <end position="555"/>
    </location>
</feature>
<feature type="compositionally biased region" description="Basic and acidic residues" evidence="1">
    <location>
        <begin position="136"/>
        <end position="153"/>
    </location>
</feature>
<feature type="region of interest" description="Disordered" evidence="1">
    <location>
        <begin position="352"/>
        <end position="376"/>
    </location>
</feature>
<protein>
    <submittedName>
        <fullName evidence="2">Uncharacterized protein</fullName>
    </submittedName>
</protein>
<dbReference type="EMBL" id="SRLO01000316">
    <property type="protein sequence ID" value="TNN61419.1"/>
    <property type="molecule type" value="Genomic_DNA"/>
</dbReference>
<feature type="compositionally biased region" description="Basic and acidic residues" evidence="1">
    <location>
        <begin position="365"/>
        <end position="376"/>
    </location>
</feature>
<keyword evidence="3" id="KW-1185">Reference proteome</keyword>
<proteinExistence type="predicted"/>
<feature type="compositionally biased region" description="Basic and acidic residues" evidence="1">
    <location>
        <begin position="8"/>
        <end position="37"/>
    </location>
</feature>
<feature type="region of interest" description="Disordered" evidence="1">
    <location>
        <begin position="129"/>
        <end position="153"/>
    </location>
</feature>
<organism evidence="2 3">
    <name type="scientific">Liparis tanakae</name>
    <name type="common">Tanaka's snailfish</name>
    <dbReference type="NCBI Taxonomy" id="230148"/>
    <lineage>
        <taxon>Eukaryota</taxon>
        <taxon>Metazoa</taxon>
        <taxon>Chordata</taxon>
        <taxon>Craniata</taxon>
        <taxon>Vertebrata</taxon>
        <taxon>Euteleostomi</taxon>
        <taxon>Actinopterygii</taxon>
        <taxon>Neopterygii</taxon>
        <taxon>Teleostei</taxon>
        <taxon>Neoteleostei</taxon>
        <taxon>Acanthomorphata</taxon>
        <taxon>Eupercaria</taxon>
        <taxon>Perciformes</taxon>
        <taxon>Cottioidei</taxon>
        <taxon>Cottales</taxon>
        <taxon>Liparidae</taxon>
        <taxon>Liparis</taxon>
    </lineage>
</organism>
<dbReference type="AlphaFoldDB" id="A0A4Z2H6K9"/>
<evidence type="ECO:0000313" key="3">
    <source>
        <dbReference type="Proteomes" id="UP000314294"/>
    </source>
</evidence>
<dbReference type="PANTHER" id="PTHR11818:SF50">
    <property type="entry name" value="BETA_GAMMA CRYSTALLIN DOMAIN-CONTAINING PROTEIN 2"/>
    <property type="match status" value="1"/>
</dbReference>
<feature type="compositionally biased region" description="Low complexity" evidence="1">
    <location>
        <begin position="533"/>
        <end position="555"/>
    </location>
</feature>
<feature type="region of interest" description="Disordered" evidence="1">
    <location>
        <begin position="194"/>
        <end position="215"/>
    </location>
</feature>
<comment type="caution">
    <text evidence="2">The sequence shown here is derived from an EMBL/GenBank/DDBJ whole genome shotgun (WGS) entry which is preliminary data.</text>
</comment>
<gene>
    <name evidence="2" type="ORF">EYF80_028436</name>
</gene>
<feature type="region of interest" description="Disordered" evidence="1">
    <location>
        <begin position="263"/>
        <end position="300"/>
    </location>
</feature>
<feature type="region of interest" description="Disordered" evidence="1">
    <location>
        <begin position="1"/>
        <end position="47"/>
    </location>
</feature>
<feature type="region of interest" description="Disordered" evidence="1">
    <location>
        <begin position="723"/>
        <end position="749"/>
    </location>
</feature>
<dbReference type="OrthoDB" id="10071264at2759"/>